<gene>
    <name evidence="2" type="ORF">THS5294_01455</name>
</gene>
<evidence type="ECO:0000313" key="3">
    <source>
        <dbReference type="Proteomes" id="UP000051298"/>
    </source>
</evidence>
<evidence type="ECO:0000256" key="1">
    <source>
        <dbReference type="SAM" id="SignalP"/>
    </source>
</evidence>
<name>A0A0P1EYU0_9RHOB</name>
<feature type="chain" id="PRO_5006062074" evidence="1">
    <location>
        <begin position="18"/>
        <end position="155"/>
    </location>
</feature>
<dbReference type="AlphaFoldDB" id="A0A0P1EYU0"/>
<proteinExistence type="predicted"/>
<accession>A0A0P1EYU0</accession>
<keyword evidence="1" id="KW-0732">Signal</keyword>
<organism evidence="2 3">
    <name type="scientific">Thalassobacter stenotrophicus</name>
    <dbReference type="NCBI Taxonomy" id="266809"/>
    <lineage>
        <taxon>Bacteria</taxon>
        <taxon>Pseudomonadati</taxon>
        <taxon>Pseudomonadota</taxon>
        <taxon>Alphaproteobacteria</taxon>
        <taxon>Rhodobacterales</taxon>
        <taxon>Roseobacteraceae</taxon>
        <taxon>Thalassobacter</taxon>
    </lineage>
</organism>
<protein>
    <submittedName>
        <fullName evidence="2">Uncharacterized protein</fullName>
    </submittedName>
</protein>
<dbReference type="RefSeq" id="WP_058123207.1">
    <property type="nucleotide sequence ID" value="NZ_CYRX01000025.1"/>
</dbReference>
<dbReference type="STRING" id="266809.PM03_06325"/>
<dbReference type="EMBL" id="CYRX01000025">
    <property type="protein sequence ID" value="CUH60166.1"/>
    <property type="molecule type" value="Genomic_DNA"/>
</dbReference>
<dbReference type="Proteomes" id="UP000051298">
    <property type="component" value="Unassembled WGS sequence"/>
</dbReference>
<feature type="signal peptide" evidence="1">
    <location>
        <begin position="1"/>
        <end position="17"/>
    </location>
</feature>
<evidence type="ECO:0000313" key="2">
    <source>
        <dbReference type="EMBL" id="CUH60166.1"/>
    </source>
</evidence>
<sequence length="155" mass="16411">MLRIAFTALIVASSAQAQSCREAPTLSDSFRFAAGSDRAYVLAAGIVDRLGGQQSTARTDLRGVPQSFEAKARFTGVRAGAGGLNQRFNEIITVEVSCAGLRCGAVPQGGFIVFLERRGDTHVLRSGPCPDYALHRDSPAARAEVRACLAGQCPR</sequence>
<reference evidence="2 3" key="1">
    <citation type="submission" date="2015-09" db="EMBL/GenBank/DDBJ databases">
        <authorList>
            <consortium name="Swine Surveillance"/>
        </authorList>
    </citation>
    <scope>NUCLEOTIDE SEQUENCE [LARGE SCALE GENOMIC DNA]</scope>
    <source>
        <strain evidence="2 3">CECT 5294</strain>
    </source>
</reference>